<comment type="caution">
    <text evidence="1">The sequence shown here is derived from an EMBL/GenBank/DDBJ whole genome shotgun (WGS) entry which is preliminary data.</text>
</comment>
<reference evidence="1 2" key="1">
    <citation type="journal article" date="2019" name="Genome Biol. Evol.">
        <title>Whole-Genome Sequencing of the Giant Devil Catfish, Bagarius yarrelli.</title>
        <authorList>
            <person name="Jiang W."/>
            <person name="Lv Y."/>
            <person name="Cheng L."/>
            <person name="Yang K."/>
            <person name="Chao B."/>
            <person name="Wang X."/>
            <person name="Li Y."/>
            <person name="Pan X."/>
            <person name="You X."/>
            <person name="Zhang Y."/>
            <person name="Yang J."/>
            <person name="Li J."/>
            <person name="Zhang X."/>
            <person name="Liu S."/>
            <person name="Sun C."/>
            <person name="Yang J."/>
            <person name="Shi Q."/>
        </authorList>
    </citation>
    <scope>NUCLEOTIDE SEQUENCE [LARGE SCALE GENOMIC DNA]</scope>
    <source>
        <strain evidence="1">JWS20170419001</strain>
        <tissue evidence="1">Muscle</tissue>
    </source>
</reference>
<dbReference type="AlphaFoldDB" id="A0A556V0T6"/>
<evidence type="ECO:0000313" key="2">
    <source>
        <dbReference type="Proteomes" id="UP000319801"/>
    </source>
</evidence>
<accession>A0A556V0T6</accession>
<proteinExistence type="predicted"/>
<protein>
    <submittedName>
        <fullName evidence="1">Uncharacterized protein</fullName>
    </submittedName>
</protein>
<sequence>MNRMNLNIKQVPYYILTEALGRDGDPNNTLGEDREQSKVLVGAKRRIWPLNGAMVLDVARQRRQVFDRCLSMAISDVIVRPDVLDILVAQSDICSPAQFSN</sequence>
<keyword evidence="2" id="KW-1185">Reference proteome</keyword>
<organism evidence="1 2">
    <name type="scientific">Bagarius yarrelli</name>
    <name type="common">Goonch</name>
    <name type="synonym">Bagrus yarrelli</name>
    <dbReference type="NCBI Taxonomy" id="175774"/>
    <lineage>
        <taxon>Eukaryota</taxon>
        <taxon>Metazoa</taxon>
        <taxon>Chordata</taxon>
        <taxon>Craniata</taxon>
        <taxon>Vertebrata</taxon>
        <taxon>Euteleostomi</taxon>
        <taxon>Actinopterygii</taxon>
        <taxon>Neopterygii</taxon>
        <taxon>Teleostei</taxon>
        <taxon>Ostariophysi</taxon>
        <taxon>Siluriformes</taxon>
        <taxon>Sisoridae</taxon>
        <taxon>Sisorinae</taxon>
        <taxon>Bagarius</taxon>
    </lineage>
</organism>
<dbReference type="Proteomes" id="UP000319801">
    <property type="component" value="Unassembled WGS sequence"/>
</dbReference>
<evidence type="ECO:0000313" key="1">
    <source>
        <dbReference type="EMBL" id="TSR04296.1"/>
    </source>
</evidence>
<name>A0A556V0T6_BAGYA</name>
<gene>
    <name evidence="1" type="ORF">Baya_10903</name>
</gene>
<dbReference type="EMBL" id="VCAZ01000090">
    <property type="protein sequence ID" value="TSR04296.1"/>
    <property type="molecule type" value="Genomic_DNA"/>
</dbReference>